<evidence type="ECO:0000313" key="6">
    <source>
        <dbReference type="EMBL" id="SFU33014.1"/>
    </source>
</evidence>
<dbReference type="Pfam" id="PF13442">
    <property type="entry name" value="Cytochrome_CBB3"/>
    <property type="match status" value="1"/>
</dbReference>
<keyword evidence="4" id="KW-0732">Signal</keyword>
<dbReference type="GO" id="GO:0009055">
    <property type="term" value="F:electron transfer activity"/>
    <property type="evidence" value="ECO:0007669"/>
    <property type="project" value="InterPro"/>
</dbReference>
<evidence type="ECO:0000259" key="5">
    <source>
        <dbReference type="Pfam" id="PF13442"/>
    </source>
</evidence>
<dbReference type="SUPFAM" id="SSF46626">
    <property type="entry name" value="Cytochrome c"/>
    <property type="match status" value="1"/>
</dbReference>
<evidence type="ECO:0000256" key="3">
    <source>
        <dbReference type="ARBA" id="ARBA00023004"/>
    </source>
</evidence>
<dbReference type="InterPro" id="IPR009056">
    <property type="entry name" value="Cyt_c-like_dom"/>
</dbReference>
<dbReference type="GO" id="GO:0020037">
    <property type="term" value="F:heme binding"/>
    <property type="evidence" value="ECO:0007669"/>
    <property type="project" value="InterPro"/>
</dbReference>
<sequence length="108" mass="12109">MKKSGQVASVFFFILTTMLMSNAWSAQEGTLSTGQVWKDGAEIYTKVCAYCHETNVGPQILNRQLPAVYVRAIVRNGNRAMPPFRASEIDDESLEKLTNFISHKTSQH</sequence>
<reference evidence="6 7" key="1">
    <citation type="submission" date="2016-10" db="EMBL/GenBank/DDBJ databases">
        <authorList>
            <person name="de Groot N.N."/>
        </authorList>
    </citation>
    <scope>NUCLEOTIDE SEQUENCE [LARGE SCALE GENOMIC DNA]</scope>
    <source>
        <strain evidence="6 7">Nm24</strain>
    </source>
</reference>
<keyword evidence="2" id="KW-0479">Metal-binding</keyword>
<feature type="domain" description="Cytochrome c" evidence="5">
    <location>
        <begin position="37"/>
        <end position="101"/>
    </location>
</feature>
<dbReference type="InterPro" id="IPR036909">
    <property type="entry name" value="Cyt_c-like_dom_sf"/>
</dbReference>
<dbReference type="OrthoDB" id="9757546at2"/>
<evidence type="ECO:0000256" key="1">
    <source>
        <dbReference type="ARBA" id="ARBA00022617"/>
    </source>
</evidence>
<feature type="chain" id="PRO_5010368167" evidence="4">
    <location>
        <begin position="27"/>
        <end position="108"/>
    </location>
</feature>
<dbReference type="Gene3D" id="1.10.760.10">
    <property type="entry name" value="Cytochrome c-like domain"/>
    <property type="match status" value="1"/>
</dbReference>
<dbReference type="EMBL" id="FPBL01000001">
    <property type="protein sequence ID" value="SFU33014.1"/>
    <property type="molecule type" value="Genomic_DNA"/>
</dbReference>
<proteinExistence type="predicted"/>
<dbReference type="GO" id="GO:0046872">
    <property type="term" value="F:metal ion binding"/>
    <property type="evidence" value="ECO:0007669"/>
    <property type="project" value="UniProtKB-KW"/>
</dbReference>
<accession>A0A1I7FA21</accession>
<feature type="signal peptide" evidence="4">
    <location>
        <begin position="1"/>
        <end position="26"/>
    </location>
</feature>
<keyword evidence="3" id="KW-0408">Iron</keyword>
<dbReference type="AlphaFoldDB" id="A0A1I7FA21"/>
<keyword evidence="1" id="KW-0349">Heme</keyword>
<organism evidence="6 7">
    <name type="scientific">Nitrosomonas eutropha</name>
    <dbReference type="NCBI Taxonomy" id="916"/>
    <lineage>
        <taxon>Bacteria</taxon>
        <taxon>Pseudomonadati</taxon>
        <taxon>Pseudomonadota</taxon>
        <taxon>Betaproteobacteria</taxon>
        <taxon>Nitrosomonadales</taxon>
        <taxon>Nitrosomonadaceae</taxon>
        <taxon>Nitrosomonas</taxon>
    </lineage>
</organism>
<protein>
    <submittedName>
        <fullName evidence="6">Cytochrome C oxidase, cbb3-type, subunit III</fullName>
    </submittedName>
</protein>
<evidence type="ECO:0000313" key="7">
    <source>
        <dbReference type="Proteomes" id="UP000183926"/>
    </source>
</evidence>
<name>A0A1I7FA21_9PROT</name>
<gene>
    <name evidence="6" type="ORF">SAMN05216339_101369</name>
</gene>
<dbReference type="RefSeq" id="WP_074926510.1">
    <property type="nucleotide sequence ID" value="NZ_FPBL01000001.1"/>
</dbReference>
<evidence type="ECO:0000256" key="2">
    <source>
        <dbReference type="ARBA" id="ARBA00022723"/>
    </source>
</evidence>
<evidence type="ECO:0000256" key="4">
    <source>
        <dbReference type="SAM" id="SignalP"/>
    </source>
</evidence>
<dbReference type="Proteomes" id="UP000183926">
    <property type="component" value="Unassembled WGS sequence"/>
</dbReference>